<reference evidence="2 3" key="1">
    <citation type="submission" date="2018-12" db="EMBL/GenBank/DDBJ databases">
        <authorList>
            <consortium name="Pathogen Informatics"/>
        </authorList>
    </citation>
    <scope>NUCLEOTIDE SEQUENCE [LARGE SCALE GENOMIC DNA]</scope>
    <source>
        <strain evidence="2 3">NCTC13354</strain>
    </source>
</reference>
<evidence type="ECO:0000313" key="3">
    <source>
        <dbReference type="Proteomes" id="UP000269542"/>
    </source>
</evidence>
<gene>
    <name evidence="2" type="ORF">NCTC13354_00993</name>
</gene>
<evidence type="ECO:0000256" key="1">
    <source>
        <dbReference type="SAM" id="Phobius"/>
    </source>
</evidence>
<keyword evidence="1" id="KW-0472">Membrane</keyword>
<keyword evidence="1" id="KW-1133">Transmembrane helix</keyword>
<organism evidence="2 3">
    <name type="scientific">Trueperella bialowiezensis</name>
    <dbReference type="NCBI Taxonomy" id="312285"/>
    <lineage>
        <taxon>Bacteria</taxon>
        <taxon>Bacillati</taxon>
        <taxon>Actinomycetota</taxon>
        <taxon>Actinomycetes</taxon>
        <taxon>Actinomycetales</taxon>
        <taxon>Actinomycetaceae</taxon>
        <taxon>Trueperella</taxon>
    </lineage>
</organism>
<feature type="transmembrane region" description="Helical" evidence="1">
    <location>
        <begin position="51"/>
        <end position="74"/>
    </location>
</feature>
<name>A0A3S4VAK0_9ACTO</name>
<dbReference type="InterPro" id="IPR025962">
    <property type="entry name" value="SdpI/YhfL"/>
</dbReference>
<dbReference type="Proteomes" id="UP000269542">
    <property type="component" value="Chromosome"/>
</dbReference>
<dbReference type="EMBL" id="LR134476">
    <property type="protein sequence ID" value="VEI13281.1"/>
    <property type="molecule type" value="Genomic_DNA"/>
</dbReference>
<dbReference type="KEGG" id="tbw:NCTC13354_00993"/>
<feature type="transmembrane region" description="Helical" evidence="1">
    <location>
        <begin position="80"/>
        <end position="101"/>
    </location>
</feature>
<dbReference type="AlphaFoldDB" id="A0A3S4VAK0"/>
<dbReference type="Pfam" id="PF13630">
    <property type="entry name" value="SdpI"/>
    <property type="match status" value="1"/>
</dbReference>
<sequence>MVGGGAFVIVIGRRMRKDQIRPNELMGTRTPYAMESEENWYRVQRATATPALLMGCAILAAGVIASIGAVVEYVDPRYKVSFDSLVFSMATCVVAIILFWVRYFRAKRAFDSDEKGRAS</sequence>
<proteinExistence type="predicted"/>
<evidence type="ECO:0000313" key="2">
    <source>
        <dbReference type="EMBL" id="VEI13281.1"/>
    </source>
</evidence>
<keyword evidence="3" id="KW-1185">Reference proteome</keyword>
<keyword evidence="1" id="KW-0812">Transmembrane</keyword>
<accession>A0A3S4VAK0</accession>
<protein>
    <submittedName>
        <fullName evidence="2">Predicted integral membrane protein</fullName>
    </submittedName>
</protein>